<proteinExistence type="predicted"/>
<name>A0AAE1ZD94_SCHME</name>
<evidence type="ECO:0000256" key="11">
    <source>
        <dbReference type="RuleBase" id="RU000682"/>
    </source>
</evidence>
<dbReference type="AlphaFoldDB" id="A0AAE1ZD94"/>
<dbReference type="PROSITE" id="PS50023">
    <property type="entry name" value="LIM_DOMAIN_2"/>
    <property type="match status" value="2"/>
</dbReference>
<dbReference type="PROSITE" id="PS50071">
    <property type="entry name" value="HOMEOBOX_2"/>
    <property type="match status" value="1"/>
</dbReference>
<keyword evidence="4 10" id="KW-0862">Zinc</keyword>
<protein>
    <submittedName>
        <fullName evidence="15">Uncharacterized protein</fullName>
    </submittedName>
</protein>
<comment type="subcellular location">
    <subcellularLocation>
        <location evidence="1 9 11">Nucleus</location>
    </subcellularLocation>
</comment>
<evidence type="ECO:0000256" key="7">
    <source>
        <dbReference type="ARBA" id="ARBA00023155"/>
    </source>
</evidence>
<keyword evidence="5 10" id="KW-0440">LIM domain</keyword>
<evidence type="ECO:0000256" key="9">
    <source>
        <dbReference type="PROSITE-ProRule" id="PRU00108"/>
    </source>
</evidence>
<reference evidence="15" key="2">
    <citation type="journal article" date="2023" name="Infect Dis Poverty">
        <title>Chromosome-scale genome of the human blood fluke Schistosoma mekongi and its implications for public health.</title>
        <authorList>
            <person name="Zhou M."/>
            <person name="Xu L."/>
            <person name="Xu D."/>
            <person name="Chen W."/>
            <person name="Khan J."/>
            <person name="Hu Y."/>
            <person name="Huang H."/>
            <person name="Wei H."/>
            <person name="Zhang Y."/>
            <person name="Chusongsang P."/>
            <person name="Tanasarnprasert K."/>
            <person name="Hu X."/>
            <person name="Limpanont Y."/>
            <person name="Lv Z."/>
        </authorList>
    </citation>
    <scope>NUCLEOTIDE SEQUENCE</scope>
    <source>
        <strain evidence="15">LV_2022a</strain>
    </source>
</reference>
<dbReference type="InterPro" id="IPR001356">
    <property type="entry name" value="HD"/>
</dbReference>
<dbReference type="PANTHER" id="PTHR24208:SF166">
    <property type="entry name" value="LIM HOMEOBOX TRANSCRIPTION FACTOR 1 ALPHA, ISOFORM B"/>
    <property type="match status" value="1"/>
</dbReference>
<dbReference type="Gene3D" id="2.10.110.10">
    <property type="entry name" value="Cysteine Rich Protein"/>
    <property type="match status" value="2"/>
</dbReference>
<evidence type="ECO:0000313" key="15">
    <source>
        <dbReference type="EMBL" id="KAK4471752.1"/>
    </source>
</evidence>
<dbReference type="SUPFAM" id="SSF46689">
    <property type="entry name" value="Homeodomain-like"/>
    <property type="match status" value="1"/>
</dbReference>
<dbReference type="InterPro" id="IPR050453">
    <property type="entry name" value="LIM_Homeobox_TF"/>
</dbReference>
<dbReference type="SMART" id="SM00389">
    <property type="entry name" value="HOX"/>
    <property type="match status" value="1"/>
</dbReference>
<evidence type="ECO:0000259" key="13">
    <source>
        <dbReference type="PROSITE" id="PS50023"/>
    </source>
</evidence>
<evidence type="ECO:0000313" key="16">
    <source>
        <dbReference type="Proteomes" id="UP001292079"/>
    </source>
</evidence>
<keyword evidence="6 9" id="KW-0238">DNA-binding</keyword>
<sequence>MTTVNPETWMTSNFNQNGIVNRNNLSNGFISSDINTINNNVSSINTITPTNIIITTTSSNTTIINSNDGNTSNTNVISDTNLQTFSSTKFICSSPNRNEMNQNMNDHINITDVSVSTDDHYHNKLSTNSKLSTTTYCTHNKNKSECNLNKVNLLRCTECQSIIFDQYYHSIDNQTWHQSCLRCFDCGLILTERCYVKDGHLYCRDDFIKNFGPKCLACHKIIRDGELVRFARHYVYHISCFQCAVCKKLFDTGDQYFLSHNDTLLICREHYYENVSSLIPSSPTARHSSVMDLLSMLTNSNSSVKDTTKTEWKPEFSSTFFSSINCDLSINSTNCSQSIPNYEEHISQKTQIDQSKIFIQDDISNPLDQLNASLSKTSVFASSKSLSSIPSLFVLCSVPSSTSTITTTTSVNNTSNPIVNSLTAFTPPSKTEVNDTNKLVKPIHEIENSVTNNSFLQSELNTQQLLTENFLLYHSDKYLPTMEKSNVLLTKSHSTLDDKLQHCCSQSNSMYPTDLFCHSIIKPDCFYSPDVIGVTTSRAVTSPSTTSYPLSNSSLSTTIHSSIINNTLSSTISFHSSQPLNTNVPFFQFSEQFLQKSEHLSLNNDDNNNNNSEAKIKRNTDNDINVNTVNRLQKLHEYQDNYENFLTKEPIYNNDNNSNTNGNYNNLLWINKTINNNNRMLLNENSITTLHNQDNNQAFCLSSINEQISNKENHFASKSIDRGYVIRNEKIQFTIDENPPLHHHHNQCINKINKNNKMINIDRCIQNINLLTHNNKVHDVERGIIQDVDAEDDDDDDVGDMNNNDGVGGGDEYGEDCDNRRHNSVHLDEFKHTALHSDHENEYNDTNSLSSQDKFIHLLHQTQSYESPIQTSCREIPTSETSSPRSADVEDDDDGDDDDESITGHIGMNHHLTGGTESGLSCGGGGSSSNGISININGNSGGAKRRGPRTTIKAKQLDTLKAAFATTPKPTRHVRESLAQETGLSMRVIQVWFQNRRSKERRMKQLNSLGTRRSFYRNPRRLRGIRSGILSSELGLGGPGDMMTNSTYQEYLVRPNSDIYNAIASAAAVASGVPFNLSGAIPSLPGNYTLSQPHLPPPNDPLISGTTIHSLDNDVMPFHNDNTLHFPHNQLHLSSNFVANSITCHPYHPPNLSPSSGVRDEMKLDLLHPRPYFPLSSSSSTSSISSQQPTKFPFYNNNCSPTGSIFSLSDPRDFHLSNFLESNNMKSHNLTCHPDPLPIINRPIYNSSGVNFRSVPPPLFDEITCRPNLV</sequence>
<feature type="region of interest" description="Disordered" evidence="12">
    <location>
        <begin position="866"/>
        <end position="926"/>
    </location>
</feature>
<feature type="domain" description="LIM zinc-binding" evidence="13">
    <location>
        <begin position="214"/>
        <end position="277"/>
    </location>
</feature>
<evidence type="ECO:0000256" key="10">
    <source>
        <dbReference type="PROSITE-ProRule" id="PRU00125"/>
    </source>
</evidence>
<feature type="compositionally biased region" description="Polar residues" evidence="12">
    <location>
        <begin position="866"/>
        <end position="885"/>
    </location>
</feature>
<evidence type="ECO:0000256" key="1">
    <source>
        <dbReference type="ARBA" id="ARBA00004123"/>
    </source>
</evidence>
<evidence type="ECO:0000256" key="5">
    <source>
        <dbReference type="ARBA" id="ARBA00023038"/>
    </source>
</evidence>
<feature type="compositionally biased region" description="Acidic residues" evidence="12">
    <location>
        <begin position="788"/>
        <end position="799"/>
    </location>
</feature>
<dbReference type="EMBL" id="JALJAT010000003">
    <property type="protein sequence ID" value="KAK4471752.1"/>
    <property type="molecule type" value="Genomic_DNA"/>
</dbReference>
<feature type="domain" description="LIM zinc-binding" evidence="13">
    <location>
        <begin position="154"/>
        <end position="213"/>
    </location>
</feature>
<feature type="compositionally biased region" description="Acidic residues" evidence="12">
    <location>
        <begin position="889"/>
        <end position="901"/>
    </location>
</feature>
<dbReference type="PROSITE" id="PS00478">
    <property type="entry name" value="LIM_DOMAIN_1"/>
    <property type="match status" value="1"/>
</dbReference>
<dbReference type="InterPro" id="IPR017970">
    <property type="entry name" value="Homeobox_CS"/>
</dbReference>
<dbReference type="FunFam" id="1.10.10.60:FF:000075">
    <property type="entry name" value="LIM/homeobox protein Lhx1"/>
    <property type="match status" value="1"/>
</dbReference>
<dbReference type="Gene3D" id="1.10.10.60">
    <property type="entry name" value="Homeodomain-like"/>
    <property type="match status" value="1"/>
</dbReference>
<evidence type="ECO:0000259" key="14">
    <source>
        <dbReference type="PROSITE" id="PS50071"/>
    </source>
</evidence>
<accession>A0AAE1ZD94</accession>
<organism evidence="15 16">
    <name type="scientific">Schistosoma mekongi</name>
    <name type="common">Parasitic worm</name>
    <dbReference type="NCBI Taxonomy" id="38744"/>
    <lineage>
        <taxon>Eukaryota</taxon>
        <taxon>Metazoa</taxon>
        <taxon>Spiralia</taxon>
        <taxon>Lophotrochozoa</taxon>
        <taxon>Platyhelminthes</taxon>
        <taxon>Trematoda</taxon>
        <taxon>Digenea</taxon>
        <taxon>Strigeidida</taxon>
        <taxon>Schistosomatoidea</taxon>
        <taxon>Schistosomatidae</taxon>
        <taxon>Schistosoma</taxon>
    </lineage>
</organism>
<dbReference type="Proteomes" id="UP001292079">
    <property type="component" value="Unassembled WGS sequence"/>
</dbReference>
<dbReference type="Pfam" id="PF00046">
    <property type="entry name" value="Homeodomain"/>
    <property type="match status" value="1"/>
</dbReference>
<dbReference type="Pfam" id="PF00412">
    <property type="entry name" value="LIM"/>
    <property type="match status" value="2"/>
</dbReference>
<dbReference type="InterPro" id="IPR009057">
    <property type="entry name" value="Homeodomain-like_sf"/>
</dbReference>
<dbReference type="GO" id="GO:0000977">
    <property type="term" value="F:RNA polymerase II transcription regulatory region sequence-specific DNA binding"/>
    <property type="evidence" value="ECO:0007669"/>
    <property type="project" value="TreeGrafter"/>
</dbReference>
<dbReference type="PROSITE" id="PS00027">
    <property type="entry name" value="HOMEOBOX_1"/>
    <property type="match status" value="1"/>
</dbReference>
<reference evidence="15" key="1">
    <citation type="submission" date="2022-04" db="EMBL/GenBank/DDBJ databases">
        <authorList>
            <person name="Xu L."/>
            <person name="Lv Z."/>
        </authorList>
    </citation>
    <scope>NUCLEOTIDE SEQUENCE</scope>
    <source>
        <strain evidence="15">LV_2022a</strain>
    </source>
</reference>
<dbReference type="CDD" id="cd00086">
    <property type="entry name" value="homeodomain"/>
    <property type="match status" value="1"/>
</dbReference>
<feature type="region of interest" description="Disordered" evidence="12">
    <location>
        <begin position="788"/>
        <end position="820"/>
    </location>
</feature>
<dbReference type="GO" id="GO:0046872">
    <property type="term" value="F:metal ion binding"/>
    <property type="evidence" value="ECO:0007669"/>
    <property type="project" value="UniProtKB-KW"/>
</dbReference>
<comment type="caution">
    <text evidence="15">The sequence shown here is derived from an EMBL/GenBank/DDBJ whole genome shotgun (WGS) entry which is preliminary data.</text>
</comment>
<dbReference type="PANTHER" id="PTHR24208">
    <property type="entry name" value="LIM/HOMEOBOX PROTEIN LHX"/>
    <property type="match status" value="1"/>
</dbReference>
<dbReference type="GO" id="GO:0000981">
    <property type="term" value="F:DNA-binding transcription factor activity, RNA polymerase II-specific"/>
    <property type="evidence" value="ECO:0007669"/>
    <property type="project" value="InterPro"/>
</dbReference>
<gene>
    <name evidence="15" type="ORF">MN116_005151</name>
</gene>
<evidence type="ECO:0000256" key="2">
    <source>
        <dbReference type="ARBA" id="ARBA00022723"/>
    </source>
</evidence>
<keyword evidence="16" id="KW-1185">Reference proteome</keyword>
<evidence type="ECO:0000256" key="6">
    <source>
        <dbReference type="ARBA" id="ARBA00023125"/>
    </source>
</evidence>
<dbReference type="SMART" id="SM00132">
    <property type="entry name" value="LIM"/>
    <property type="match status" value="2"/>
</dbReference>
<evidence type="ECO:0000256" key="4">
    <source>
        <dbReference type="ARBA" id="ARBA00022833"/>
    </source>
</evidence>
<keyword evidence="7 9" id="KW-0371">Homeobox</keyword>
<dbReference type="SUPFAM" id="SSF57716">
    <property type="entry name" value="Glucocorticoid receptor-like (DNA-binding domain)"/>
    <property type="match status" value="1"/>
</dbReference>
<evidence type="ECO:0000256" key="3">
    <source>
        <dbReference type="ARBA" id="ARBA00022737"/>
    </source>
</evidence>
<dbReference type="GO" id="GO:0005634">
    <property type="term" value="C:nucleus"/>
    <property type="evidence" value="ECO:0007669"/>
    <property type="project" value="UniProtKB-SubCell"/>
</dbReference>
<keyword evidence="3" id="KW-0677">Repeat</keyword>
<feature type="DNA-binding region" description="Homeobox" evidence="9">
    <location>
        <begin position="945"/>
        <end position="1004"/>
    </location>
</feature>
<evidence type="ECO:0000256" key="8">
    <source>
        <dbReference type="ARBA" id="ARBA00023242"/>
    </source>
</evidence>
<dbReference type="InterPro" id="IPR001781">
    <property type="entry name" value="Znf_LIM"/>
</dbReference>
<keyword evidence="2 10" id="KW-0479">Metal-binding</keyword>
<keyword evidence="8 9" id="KW-0539">Nucleus</keyword>
<evidence type="ECO:0000256" key="12">
    <source>
        <dbReference type="SAM" id="MobiDB-lite"/>
    </source>
</evidence>
<dbReference type="GO" id="GO:0030182">
    <property type="term" value="P:neuron differentiation"/>
    <property type="evidence" value="ECO:0007669"/>
    <property type="project" value="TreeGrafter"/>
</dbReference>
<feature type="domain" description="Homeobox" evidence="14">
    <location>
        <begin position="943"/>
        <end position="1003"/>
    </location>
</feature>